<dbReference type="Pfam" id="PF13086">
    <property type="entry name" value="AAA_11"/>
    <property type="match status" value="1"/>
</dbReference>
<feature type="compositionally biased region" description="Polar residues" evidence="6">
    <location>
        <begin position="286"/>
        <end position="310"/>
    </location>
</feature>
<dbReference type="GO" id="GO:0005694">
    <property type="term" value="C:chromosome"/>
    <property type="evidence" value="ECO:0007669"/>
    <property type="project" value="UniProtKB-ARBA"/>
</dbReference>
<dbReference type="AlphaFoldDB" id="A0A1X2GH08"/>
<feature type="compositionally biased region" description="Basic and acidic residues" evidence="6">
    <location>
        <begin position="362"/>
        <end position="372"/>
    </location>
</feature>
<dbReference type="Pfam" id="PF13087">
    <property type="entry name" value="AAA_12"/>
    <property type="match status" value="1"/>
</dbReference>
<dbReference type="SUPFAM" id="SSF52540">
    <property type="entry name" value="P-loop containing nucleoside triphosphate hydrolases"/>
    <property type="match status" value="1"/>
</dbReference>
<dbReference type="Gene3D" id="3.40.50.300">
    <property type="entry name" value="P-loop containing nucleotide triphosphate hydrolases"/>
    <property type="match status" value="2"/>
</dbReference>
<proteinExistence type="inferred from homology"/>
<dbReference type="GO" id="GO:0016604">
    <property type="term" value="C:nuclear body"/>
    <property type="evidence" value="ECO:0007669"/>
    <property type="project" value="TreeGrafter"/>
</dbReference>
<dbReference type="InterPro" id="IPR045055">
    <property type="entry name" value="DNA2/NAM7-like"/>
</dbReference>
<evidence type="ECO:0000313" key="11">
    <source>
        <dbReference type="Proteomes" id="UP000242146"/>
    </source>
</evidence>
<evidence type="ECO:0000256" key="3">
    <source>
        <dbReference type="ARBA" id="ARBA00022801"/>
    </source>
</evidence>
<dbReference type="GO" id="GO:0006369">
    <property type="term" value="P:termination of RNA polymerase II transcription"/>
    <property type="evidence" value="ECO:0007669"/>
    <property type="project" value="TreeGrafter"/>
</dbReference>
<keyword evidence="11" id="KW-1185">Reference proteome</keyword>
<evidence type="ECO:0000259" key="9">
    <source>
        <dbReference type="Pfam" id="PF13087"/>
    </source>
</evidence>
<evidence type="ECO:0000313" key="10">
    <source>
        <dbReference type="EMBL" id="ORX52853.1"/>
    </source>
</evidence>
<dbReference type="CDD" id="cd18808">
    <property type="entry name" value="SF1_C_Upf1"/>
    <property type="match status" value="1"/>
</dbReference>
<keyword evidence="3" id="KW-0378">Hydrolase</keyword>
<dbReference type="FunFam" id="3.40.50.300:FF:000326">
    <property type="entry name" value="P-loop containing nucleoside triphosphate hydrolase"/>
    <property type="match status" value="1"/>
</dbReference>
<dbReference type="InterPro" id="IPR027417">
    <property type="entry name" value="P-loop_NTPase"/>
</dbReference>
<evidence type="ECO:0000259" key="7">
    <source>
        <dbReference type="Pfam" id="PF10382"/>
    </source>
</evidence>
<accession>A0A1X2GH08</accession>
<dbReference type="STRING" id="101127.A0A1X2GH08"/>
<evidence type="ECO:0000256" key="4">
    <source>
        <dbReference type="ARBA" id="ARBA00022806"/>
    </source>
</evidence>
<reference evidence="10 11" key="1">
    <citation type="submission" date="2016-07" db="EMBL/GenBank/DDBJ databases">
        <title>Pervasive Adenine N6-methylation of Active Genes in Fungi.</title>
        <authorList>
            <consortium name="DOE Joint Genome Institute"/>
            <person name="Mondo S.J."/>
            <person name="Dannebaum R.O."/>
            <person name="Kuo R.C."/>
            <person name="Labutti K."/>
            <person name="Haridas S."/>
            <person name="Kuo A."/>
            <person name="Salamov A."/>
            <person name="Ahrendt S.R."/>
            <person name="Lipzen A."/>
            <person name="Sullivan W."/>
            <person name="Andreopoulos W.B."/>
            <person name="Clum A."/>
            <person name="Lindquist E."/>
            <person name="Daum C."/>
            <person name="Ramamoorthy G.K."/>
            <person name="Gryganskyi A."/>
            <person name="Culley D."/>
            <person name="Magnuson J.K."/>
            <person name="James T.Y."/>
            <person name="O'Malley M.A."/>
            <person name="Stajich J.E."/>
            <person name="Spatafora J.W."/>
            <person name="Visel A."/>
            <person name="Grigoriev I.V."/>
        </authorList>
    </citation>
    <scope>NUCLEOTIDE SEQUENCE [LARGE SCALE GENOMIC DNA]</scope>
    <source>
        <strain evidence="10 11">NRRL 3301</strain>
    </source>
</reference>
<dbReference type="Proteomes" id="UP000242146">
    <property type="component" value="Unassembled WGS sequence"/>
</dbReference>
<evidence type="ECO:0000256" key="5">
    <source>
        <dbReference type="ARBA" id="ARBA00022840"/>
    </source>
</evidence>
<dbReference type="InterPro" id="IPR041679">
    <property type="entry name" value="DNA2/NAM7-like_C"/>
</dbReference>
<evidence type="ECO:0000256" key="6">
    <source>
        <dbReference type="SAM" id="MobiDB-lite"/>
    </source>
</evidence>
<protein>
    <recommendedName>
        <fullName evidence="12">DUF2439 domain-containing protein</fullName>
    </recommendedName>
</protein>
<feature type="domain" description="DNA2/NAM7 helicase helicase" evidence="8">
    <location>
        <begin position="681"/>
        <end position="824"/>
    </location>
</feature>
<feature type="domain" description="5'-3' DNA helicase ZGRF1-like N-terminal" evidence="7">
    <location>
        <begin position="10"/>
        <end position="82"/>
    </location>
</feature>
<organism evidence="10 11">
    <name type="scientific">Hesseltinella vesiculosa</name>
    <dbReference type="NCBI Taxonomy" id="101127"/>
    <lineage>
        <taxon>Eukaryota</taxon>
        <taxon>Fungi</taxon>
        <taxon>Fungi incertae sedis</taxon>
        <taxon>Mucoromycota</taxon>
        <taxon>Mucoromycotina</taxon>
        <taxon>Mucoromycetes</taxon>
        <taxon>Mucorales</taxon>
        <taxon>Cunninghamellaceae</taxon>
        <taxon>Hesseltinella</taxon>
    </lineage>
</organism>
<dbReference type="Pfam" id="PF10382">
    <property type="entry name" value="ZGRF1-like_N"/>
    <property type="match status" value="1"/>
</dbReference>
<dbReference type="GO" id="GO:0004386">
    <property type="term" value="F:helicase activity"/>
    <property type="evidence" value="ECO:0007669"/>
    <property type="project" value="UniProtKB-KW"/>
</dbReference>
<evidence type="ECO:0000259" key="8">
    <source>
        <dbReference type="Pfam" id="PF13086"/>
    </source>
</evidence>
<dbReference type="InterPro" id="IPR047187">
    <property type="entry name" value="SF1_C_Upf1"/>
</dbReference>
<feature type="domain" description="DNA2/NAM7 helicase-like C-terminal" evidence="9">
    <location>
        <begin position="894"/>
        <end position="1078"/>
    </location>
</feature>
<evidence type="ECO:0008006" key="12">
    <source>
        <dbReference type="Google" id="ProtNLM"/>
    </source>
</evidence>
<dbReference type="GO" id="GO:0001147">
    <property type="term" value="F:transcription termination site sequence-specific DNA binding"/>
    <property type="evidence" value="ECO:0007669"/>
    <property type="project" value="TreeGrafter"/>
</dbReference>
<feature type="compositionally biased region" description="Polar residues" evidence="6">
    <location>
        <begin position="392"/>
        <end position="415"/>
    </location>
</feature>
<feature type="region of interest" description="Disordered" evidence="6">
    <location>
        <begin position="251"/>
        <end position="310"/>
    </location>
</feature>
<dbReference type="GO" id="GO:0016787">
    <property type="term" value="F:hydrolase activity"/>
    <property type="evidence" value="ECO:0007669"/>
    <property type="project" value="UniProtKB-KW"/>
</dbReference>
<feature type="region of interest" description="Disordered" evidence="6">
    <location>
        <begin position="322"/>
        <end position="415"/>
    </location>
</feature>
<sequence>MAMQDERNTVSHFSVLFTAQKLKKRKTWQDGFVKYYNFNRKMVLIDEKGYHIDKAFSKTGLPSVGDEIDFDMHIVTVESMDHQEPYVNVSGQHLMSAQQPHRSLPMQDQQYRTAEHHLPAISPTTPNVSTMTAIANSPSFQSIHLGQPDLATLGTAPPFTRRRGARLGIRRPVQASLPPVSSAVQFVYTPTTPTYTSDTSNPVITAPPPPSSVHPQPVVSPPYVVVPYSKETAQQQIPSFNSSASISHDAGSLPIVPTSPSSSHTPAVPVQPLSSSASEKPPVPGSQLQAMPGSSDQQQALNHAAQQSQRISVLARTHPALQSTALASSQSQSPFPSFQRPLPTPAPGAPQQSPVPTIQPDIHPEPTKRLEDDTQTAPTKRARAGRVGLSKPSLQVSGSPTPAIAGSSTRNSLISSGFMPASRIEALQQGSDNPSGRAPKRFKAPMSDGALLPLQFKFPTADNAMEIKNSHRFPKRSKTAPNQFTNANQYKEAFRRMLHEHIQQKVTQSNDSYDPKALAFIYTRSMGDCQFLIKVKAKESHSKYSKDDIWVVSKSLLLDPASSFLARSTYYGPSADNTIHASLRPFVTCLTPRDARVASKFETDPGPLFALRTISAGAEFMMLDALEEGLDRLPILHSLLKHPSKRQKDLHPPATLATLTLDDDDCIDINEKLQETIQQYHLNEDQASCLRALAKSVIISPRWNDERMNPITLVHGVFGSGKSYLAAVMVIFLRDVIDTANTHRTEERQISFKIMISCFTNVAVDRILSTLVRLGYDNFIRVGSLKRIAKNLLPYTVKSKLSGNEELKELESMLDDPQNSEEDTNFIANAVQRFRRCENMLEVRRAEVVGTTCSASNFEIFSESKFQLVLMDECSQLSPTIPTPADETATGQGLDKTLYSRLVEIGYSSILLRTQYRCHPRISDISNELFYFGRLNNGSIVSQRKALVEGLPPLLFVDVLGNEQRSSGGNSFWNHDEVSVIVHTLEGLLQLGVDAEQIGVIALYKEQADKIQFYLGNNTQTGIRNVQISTVDAFQGAEKEIILLSTVRTSSAGFIDNHSRVNVSLTRAKRHLLIFGSRHLLLGNQVWAKVIAHCGADTLAMNELAQQLSSLKMAHLPNL</sequence>
<evidence type="ECO:0000256" key="1">
    <source>
        <dbReference type="ARBA" id="ARBA00007913"/>
    </source>
</evidence>
<name>A0A1X2GH08_9FUNG</name>
<comment type="caution">
    <text evidence="10">The sequence shown here is derived from an EMBL/GenBank/DDBJ whole genome shotgun (WGS) entry which is preliminary data.</text>
</comment>
<dbReference type="EMBL" id="MCGT01000017">
    <property type="protein sequence ID" value="ORX52853.1"/>
    <property type="molecule type" value="Genomic_DNA"/>
</dbReference>
<feature type="compositionally biased region" description="Low complexity" evidence="6">
    <location>
        <begin position="322"/>
        <end position="339"/>
    </location>
</feature>
<gene>
    <name evidence="10" type="ORF">DM01DRAFT_1374888</name>
</gene>
<dbReference type="PANTHER" id="PTHR10887:SF531">
    <property type="entry name" value="PROTEIN ZGRF1"/>
    <property type="match status" value="1"/>
</dbReference>
<keyword evidence="4" id="KW-0347">Helicase</keyword>
<evidence type="ECO:0000256" key="2">
    <source>
        <dbReference type="ARBA" id="ARBA00022741"/>
    </source>
</evidence>
<dbReference type="InterPro" id="IPR018838">
    <property type="entry name" value="ZGRF1-like_N"/>
</dbReference>
<keyword evidence="2" id="KW-0547">Nucleotide-binding</keyword>
<dbReference type="InterPro" id="IPR041677">
    <property type="entry name" value="DNA2/NAM7_AAA_11"/>
</dbReference>
<dbReference type="GO" id="GO:0005524">
    <property type="term" value="F:ATP binding"/>
    <property type="evidence" value="ECO:0007669"/>
    <property type="project" value="UniProtKB-KW"/>
</dbReference>
<keyword evidence="5" id="KW-0067">ATP-binding</keyword>
<comment type="similarity">
    <text evidence="1">Belongs to the DNA2/NAM7 helicase family.</text>
</comment>
<feature type="region of interest" description="Disordered" evidence="6">
    <location>
        <begin position="194"/>
        <end position="215"/>
    </location>
</feature>
<dbReference type="OrthoDB" id="6513042at2759"/>
<dbReference type="PANTHER" id="PTHR10887">
    <property type="entry name" value="DNA2/NAM7 HELICASE FAMILY"/>
    <property type="match status" value="1"/>
</dbReference>